<dbReference type="EMBL" id="JACHHN010000002">
    <property type="protein sequence ID" value="MBB5190215.1"/>
    <property type="molecule type" value="Genomic_DNA"/>
</dbReference>
<dbReference type="AlphaFoldDB" id="A0A840RA33"/>
<sequence length="122" mass="14122">MISVAHEPGYVSVAVFNEFTVHDFRQFEDDVRYKINFEGKPNLLFDLTGMVRYTLDMAIEEYKFAKAHRSDFGRVAVVTDDQWVTWSAWMNTLFSEARIEIFDNLDEAVDWVRQDGTQGAAA</sequence>
<dbReference type="Gene3D" id="3.40.50.10600">
    <property type="entry name" value="SpoIIaa-like domains"/>
    <property type="match status" value="1"/>
</dbReference>
<dbReference type="Pfam" id="PF11964">
    <property type="entry name" value="SpoIIAA-like"/>
    <property type="match status" value="1"/>
</dbReference>
<dbReference type="InterPro" id="IPR038396">
    <property type="entry name" value="SpoIIAA-like_sf"/>
</dbReference>
<dbReference type="RefSeq" id="WP_184098092.1">
    <property type="nucleotide sequence ID" value="NZ_JACHHN010000002.1"/>
</dbReference>
<accession>A0A840RA33</accession>
<name>A0A840RA33_9NEIS</name>
<dbReference type="InterPro" id="IPR021866">
    <property type="entry name" value="SpoIIAA-like"/>
</dbReference>
<dbReference type="SUPFAM" id="SSF52091">
    <property type="entry name" value="SpoIIaa-like"/>
    <property type="match status" value="1"/>
</dbReference>
<dbReference type="Proteomes" id="UP000543030">
    <property type="component" value="Unassembled WGS sequence"/>
</dbReference>
<protein>
    <recommendedName>
        <fullName evidence="3">STAS/SEC14 domain-containing protein</fullName>
    </recommendedName>
</protein>
<evidence type="ECO:0000313" key="1">
    <source>
        <dbReference type="EMBL" id="MBB5190215.1"/>
    </source>
</evidence>
<evidence type="ECO:0008006" key="3">
    <source>
        <dbReference type="Google" id="ProtNLM"/>
    </source>
</evidence>
<proteinExistence type="predicted"/>
<dbReference type="InterPro" id="IPR036513">
    <property type="entry name" value="STAS_dom_sf"/>
</dbReference>
<organism evidence="1 2">
    <name type="scientific">Silvimonas terrae</name>
    <dbReference type="NCBI Taxonomy" id="300266"/>
    <lineage>
        <taxon>Bacteria</taxon>
        <taxon>Pseudomonadati</taxon>
        <taxon>Pseudomonadota</taxon>
        <taxon>Betaproteobacteria</taxon>
        <taxon>Neisseriales</taxon>
        <taxon>Chitinibacteraceae</taxon>
        <taxon>Silvimonas</taxon>
    </lineage>
</organism>
<evidence type="ECO:0000313" key="2">
    <source>
        <dbReference type="Proteomes" id="UP000543030"/>
    </source>
</evidence>
<comment type="caution">
    <text evidence="1">The sequence shown here is derived from an EMBL/GenBank/DDBJ whole genome shotgun (WGS) entry which is preliminary data.</text>
</comment>
<reference evidence="1 2" key="1">
    <citation type="submission" date="2020-08" db="EMBL/GenBank/DDBJ databases">
        <title>Genomic Encyclopedia of Type Strains, Phase IV (KMG-IV): sequencing the most valuable type-strain genomes for metagenomic binning, comparative biology and taxonomic classification.</title>
        <authorList>
            <person name="Goeker M."/>
        </authorList>
    </citation>
    <scope>NUCLEOTIDE SEQUENCE [LARGE SCALE GENOMIC DNA]</scope>
    <source>
        <strain evidence="1 2">DSM 18233</strain>
    </source>
</reference>
<keyword evidence="2" id="KW-1185">Reference proteome</keyword>
<gene>
    <name evidence="1" type="ORF">HNQ50_000937</name>
</gene>